<proteinExistence type="predicted"/>
<name>A0A1D8PTT3_CANAL</name>
<dbReference type="CGD" id="CAL0000175336">
    <property type="gene designation" value="orf19.7283"/>
</dbReference>
<dbReference type="OrthoDB" id="4023585at2759"/>
<dbReference type="STRING" id="237561.A0A1D8PTT3"/>
<dbReference type="eggNOG" id="ENOG502SDEG">
    <property type="taxonomic scope" value="Eukaryota"/>
</dbReference>
<sequence>MLRPVVQSSPLIVYRSYSIVQAAKNALNKVNLKLGKVAAKDIEYVESAATEMNKAAHKTADSAAYLNKKTGEILAEGIDMAQVAKHRADAISKVRKNKLGYKNLQDKGSKVESEQCRPDDGL</sequence>
<dbReference type="VEuPathDB" id="FungiDB:CR_08880C_A"/>
<dbReference type="GeneID" id="3641878"/>
<evidence type="ECO:0000313" key="3">
    <source>
        <dbReference type="EMBL" id="AOW31558.1"/>
    </source>
</evidence>
<protein>
    <submittedName>
        <fullName evidence="3">Uncharacterized protein</fullName>
    </submittedName>
</protein>
<dbReference type="RefSeq" id="XP_716418.1">
    <property type="nucleotide sequence ID" value="XM_711325.1"/>
</dbReference>
<evidence type="ECO:0000256" key="1">
    <source>
        <dbReference type="SAM" id="MobiDB-lite"/>
    </source>
</evidence>
<dbReference type="AlphaFoldDB" id="A0A1D8PTT3"/>
<evidence type="ECO:0000313" key="2">
    <source>
        <dbReference type="CGD" id="CAL0000175336"/>
    </source>
</evidence>
<accession>A0A1D8PTT3</accession>
<dbReference type="InParanoid" id="A0A1D8PTT3"/>
<reference evidence="3 4" key="1">
    <citation type="journal article" date="2004" name="Proc. Natl. Acad. Sci. U.S.A.">
        <title>The diploid genome sequence of Candida albicans.</title>
        <authorList>
            <person name="Jones T."/>
            <person name="Federspiel N.A."/>
            <person name="Chibana H."/>
            <person name="Dungan J."/>
            <person name="Kalman S."/>
            <person name="Magee B.B."/>
            <person name="Newport G."/>
            <person name="Thorstenson Y.R."/>
            <person name="Agabian N."/>
            <person name="Magee P.T."/>
            <person name="Davis R.W."/>
            <person name="Scherer S."/>
        </authorList>
    </citation>
    <scope>NUCLEOTIDE SEQUENCE [LARGE SCALE GENOMIC DNA]</scope>
    <source>
        <strain evidence="4">SC5314 / ATCC MYA-2876</strain>
    </source>
</reference>
<organism evidence="3 4">
    <name type="scientific">Candida albicans (strain SC5314 / ATCC MYA-2876)</name>
    <name type="common">Yeast</name>
    <dbReference type="NCBI Taxonomy" id="237561"/>
    <lineage>
        <taxon>Eukaryota</taxon>
        <taxon>Fungi</taxon>
        <taxon>Dikarya</taxon>
        <taxon>Ascomycota</taxon>
        <taxon>Saccharomycotina</taxon>
        <taxon>Pichiomycetes</taxon>
        <taxon>Debaryomycetaceae</taxon>
        <taxon>Candida/Lodderomyces clade</taxon>
        <taxon>Candida</taxon>
    </lineage>
</organism>
<feature type="compositionally biased region" description="Basic and acidic residues" evidence="1">
    <location>
        <begin position="104"/>
        <end position="122"/>
    </location>
</feature>
<dbReference type="OMA" id="SWANIKI"/>
<gene>
    <name evidence="3" type="ordered locus">CAALFM_CR08880CA</name>
    <name evidence="2" type="ordered locus">orf19.7283</name>
</gene>
<reference evidence="3 4" key="2">
    <citation type="journal article" date="2007" name="Genome Biol.">
        <title>Assembly of the Candida albicans genome into sixteen supercontigs aligned on the eight chromosomes.</title>
        <authorList>
            <person name="van het Hoog M."/>
            <person name="Rast T.J."/>
            <person name="Martchenko M."/>
            <person name="Grindle S."/>
            <person name="Dignard D."/>
            <person name="Hogues H."/>
            <person name="Cuomo C."/>
            <person name="Berriman M."/>
            <person name="Scherer S."/>
            <person name="Magee B.B."/>
            <person name="Whiteway M."/>
            <person name="Chibana H."/>
            <person name="Nantel A."/>
            <person name="Magee P.T."/>
        </authorList>
    </citation>
    <scope>GENOME REANNOTATION</scope>
    <source>
        <strain evidence="4">SC5314 / ATCC MYA-2876</strain>
    </source>
</reference>
<feature type="region of interest" description="Disordered" evidence="1">
    <location>
        <begin position="102"/>
        <end position="122"/>
    </location>
</feature>
<dbReference type="EMBL" id="CP017630">
    <property type="protein sequence ID" value="AOW31558.1"/>
    <property type="molecule type" value="Genomic_DNA"/>
</dbReference>
<evidence type="ECO:0000313" key="4">
    <source>
        <dbReference type="Proteomes" id="UP000000559"/>
    </source>
</evidence>
<keyword evidence="4" id="KW-1185">Reference proteome</keyword>
<dbReference type="Proteomes" id="UP000000559">
    <property type="component" value="Chromosome R"/>
</dbReference>
<reference evidence="3 4" key="3">
    <citation type="journal article" date="2013" name="Genome Biol.">
        <title>Assembly of a phased diploid Candida albicans genome facilitates allele-specific measurements and provides a simple model for repeat and indel structure.</title>
        <authorList>
            <person name="Muzzey D."/>
            <person name="Schwartz K."/>
            <person name="Weissman J.S."/>
            <person name="Sherlock G."/>
        </authorList>
    </citation>
    <scope>NUCLEOTIDE SEQUENCE [LARGE SCALE GENOMIC DNA]</scope>
    <source>
        <strain evidence="4">SC5314 / ATCC MYA-2876</strain>
    </source>
</reference>
<dbReference type="KEGG" id="cal:CAALFM_CR08880CA"/>